<dbReference type="PANTHER" id="PTHR30537">
    <property type="entry name" value="HTH-TYPE TRANSCRIPTIONAL REGULATOR"/>
    <property type="match status" value="1"/>
</dbReference>
<organism evidence="6 7">
    <name type="scientific">Dechloromonas denitrificans</name>
    <dbReference type="NCBI Taxonomy" id="281362"/>
    <lineage>
        <taxon>Bacteria</taxon>
        <taxon>Pseudomonadati</taxon>
        <taxon>Pseudomonadota</taxon>
        <taxon>Betaproteobacteria</taxon>
        <taxon>Rhodocyclales</taxon>
        <taxon>Azonexaceae</taxon>
        <taxon>Dechloromonas</taxon>
    </lineage>
</organism>
<dbReference type="PANTHER" id="PTHR30537:SF74">
    <property type="entry name" value="HTH-TYPE TRANSCRIPTIONAL REGULATOR TRPI"/>
    <property type="match status" value="1"/>
</dbReference>
<sequence length="306" mass="33605">MSISLSKIPSVDLLRGFVAVGRRMSITLAAGDLFLTQSAVSRQIHGLETALGVKLFERTHRAIRFTPEGEQLFVAADNAMQQLQDALGALEDNIRRRPVTITASIGFVGLWLLPRLGLFQAEHPEIEVHISANNQIVDLRKEGLDIAIRYGEERMMPPGSSRLFGETVFPVAHPSLGMKRLDNPSLIEQSTLLEFEGDSSFAWQWTNWLESQGWAGVKPKSILRFNLYDQLIHAAVAGQGIALGKGQIIGPMLADGRLVALPTSLPGPSSNKVYYLIQRDTPASSQAQTLIDWIRTEARVTDSAPA</sequence>
<evidence type="ECO:0000256" key="1">
    <source>
        <dbReference type="ARBA" id="ARBA00009437"/>
    </source>
</evidence>
<dbReference type="EMBL" id="LODL01000019">
    <property type="protein sequence ID" value="KXB31207.1"/>
    <property type="molecule type" value="Genomic_DNA"/>
</dbReference>
<dbReference type="GO" id="GO:0003700">
    <property type="term" value="F:DNA-binding transcription factor activity"/>
    <property type="evidence" value="ECO:0007669"/>
    <property type="project" value="InterPro"/>
</dbReference>
<dbReference type="SUPFAM" id="SSF46785">
    <property type="entry name" value="Winged helix' DNA-binding domain"/>
    <property type="match status" value="1"/>
</dbReference>
<evidence type="ECO:0000256" key="4">
    <source>
        <dbReference type="ARBA" id="ARBA00023163"/>
    </source>
</evidence>
<dbReference type="PRINTS" id="PR00039">
    <property type="entry name" value="HTHLYSR"/>
</dbReference>
<keyword evidence="2" id="KW-0805">Transcription regulation</keyword>
<accession>A0A133XJV3</accession>
<keyword evidence="4" id="KW-0804">Transcription</keyword>
<dbReference type="SUPFAM" id="SSF53850">
    <property type="entry name" value="Periplasmic binding protein-like II"/>
    <property type="match status" value="1"/>
</dbReference>
<evidence type="ECO:0000313" key="7">
    <source>
        <dbReference type="Proteomes" id="UP000070186"/>
    </source>
</evidence>
<dbReference type="GO" id="GO:0006351">
    <property type="term" value="P:DNA-templated transcription"/>
    <property type="evidence" value="ECO:0007669"/>
    <property type="project" value="TreeGrafter"/>
</dbReference>
<dbReference type="InterPro" id="IPR000847">
    <property type="entry name" value="LysR_HTH_N"/>
</dbReference>
<dbReference type="InterPro" id="IPR036388">
    <property type="entry name" value="WH-like_DNA-bd_sf"/>
</dbReference>
<dbReference type="PROSITE" id="PS50931">
    <property type="entry name" value="HTH_LYSR"/>
    <property type="match status" value="1"/>
</dbReference>
<gene>
    <name evidence="6" type="ORF">AT959_11060</name>
</gene>
<dbReference type="CDD" id="cd08432">
    <property type="entry name" value="PBP2_GcdR_TrpI_HvrB_AmpR_like"/>
    <property type="match status" value="1"/>
</dbReference>
<dbReference type="InterPro" id="IPR036390">
    <property type="entry name" value="WH_DNA-bd_sf"/>
</dbReference>
<comment type="caution">
    <text evidence="6">The sequence shown here is derived from an EMBL/GenBank/DDBJ whole genome shotgun (WGS) entry which is preliminary data.</text>
</comment>
<evidence type="ECO:0000256" key="3">
    <source>
        <dbReference type="ARBA" id="ARBA00023125"/>
    </source>
</evidence>
<feature type="domain" description="HTH lysR-type" evidence="5">
    <location>
        <begin position="9"/>
        <end position="66"/>
    </location>
</feature>
<dbReference type="STRING" id="281362.AT959_11060"/>
<dbReference type="FunFam" id="1.10.10.10:FF:000001">
    <property type="entry name" value="LysR family transcriptional regulator"/>
    <property type="match status" value="1"/>
</dbReference>
<dbReference type="Gene3D" id="1.10.10.10">
    <property type="entry name" value="Winged helix-like DNA-binding domain superfamily/Winged helix DNA-binding domain"/>
    <property type="match status" value="1"/>
</dbReference>
<evidence type="ECO:0000313" key="6">
    <source>
        <dbReference type="EMBL" id="KXB31207.1"/>
    </source>
</evidence>
<dbReference type="InterPro" id="IPR058163">
    <property type="entry name" value="LysR-type_TF_proteobact-type"/>
</dbReference>
<dbReference type="GO" id="GO:0043565">
    <property type="term" value="F:sequence-specific DNA binding"/>
    <property type="evidence" value="ECO:0007669"/>
    <property type="project" value="TreeGrafter"/>
</dbReference>
<keyword evidence="7" id="KW-1185">Reference proteome</keyword>
<evidence type="ECO:0000256" key="2">
    <source>
        <dbReference type="ARBA" id="ARBA00023015"/>
    </source>
</evidence>
<dbReference type="Pfam" id="PF00126">
    <property type="entry name" value="HTH_1"/>
    <property type="match status" value="1"/>
</dbReference>
<dbReference type="RefSeq" id="WP_066883011.1">
    <property type="nucleotide sequence ID" value="NZ_LODL01000019.1"/>
</dbReference>
<evidence type="ECO:0000259" key="5">
    <source>
        <dbReference type="PROSITE" id="PS50931"/>
    </source>
</evidence>
<dbReference type="Gene3D" id="3.40.190.10">
    <property type="entry name" value="Periplasmic binding protein-like II"/>
    <property type="match status" value="2"/>
</dbReference>
<proteinExistence type="inferred from homology"/>
<keyword evidence="3" id="KW-0238">DNA-binding</keyword>
<dbReference type="InterPro" id="IPR005119">
    <property type="entry name" value="LysR_subst-bd"/>
</dbReference>
<dbReference type="Proteomes" id="UP000070186">
    <property type="component" value="Unassembled WGS sequence"/>
</dbReference>
<comment type="similarity">
    <text evidence="1">Belongs to the LysR transcriptional regulatory family.</text>
</comment>
<protein>
    <submittedName>
        <fullName evidence="6">LysR family transcriptional regulator</fullName>
    </submittedName>
</protein>
<dbReference type="AlphaFoldDB" id="A0A133XJV3"/>
<reference evidence="6 7" key="1">
    <citation type="submission" date="2015-12" db="EMBL/GenBank/DDBJ databases">
        <title>Nitrous oxide reduction kinetics distinguish bacteria harboring typical versus atypical NosZ.</title>
        <authorList>
            <person name="Yoon S."/>
            <person name="Nissen S."/>
            <person name="Park D."/>
            <person name="Sanford R.A."/>
            <person name="Loeffler F.E."/>
        </authorList>
    </citation>
    <scope>NUCLEOTIDE SEQUENCE [LARGE SCALE GENOMIC DNA]</scope>
    <source>
        <strain evidence="6 7">ATCC BAA-841</strain>
    </source>
</reference>
<dbReference type="Pfam" id="PF03466">
    <property type="entry name" value="LysR_substrate"/>
    <property type="match status" value="1"/>
</dbReference>
<name>A0A133XJV3_9RHOO</name>